<accession>A0ABR1IXP8</accession>
<evidence type="ECO:0000313" key="2">
    <source>
        <dbReference type="EMBL" id="KAK7444049.1"/>
    </source>
</evidence>
<sequence>MSVEMPPVNALDVGQSVSTDDLQPICKITPHSHFFFPDGNICLHAGKHLFLVHLSIVLPYITPLRDVWNELPAPSDGVEGSVDRPISMGNVNDEEMEAYMSMIYCPNTLLDNTPKPYMFYLHVLRLSSMYEWDEARAYAISRISSLPNNDLEPYLKLLLGLRHCVDAWVLSAVNTLFFSGPNLCQPVHKPIYGTILNSESRANINWILQEGSRLMEKTILELITHQPGFFSNTDDGSDWGLFKCDQHQTCVKALSKQWNRISTTLVTSLNEADGDWSLAFQIGAAFERFSYAGMKGSCRAELLRQIDSRSYEFFGTICKLISEKLMNLSVSS</sequence>
<gene>
    <name evidence="1" type="ORF">VKT23_015445</name>
    <name evidence="2" type="ORF">VKT23_015446</name>
</gene>
<dbReference type="EMBL" id="JBANRG010000052">
    <property type="protein sequence ID" value="KAK7444048.1"/>
    <property type="molecule type" value="Genomic_DNA"/>
</dbReference>
<proteinExistence type="predicted"/>
<evidence type="ECO:0000313" key="1">
    <source>
        <dbReference type="EMBL" id="KAK7444048.1"/>
    </source>
</evidence>
<name>A0ABR1IXP8_9AGAR</name>
<protein>
    <recommendedName>
        <fullName evidence="4">BTB domain-containing protein</fullName>
    </recommendedName>
</protein>
<evidence type="ECO:0000313" key="3">
    <source>
        <dbReference type="Proteomes" id="UP001498398"/>
    </source>
</evidence>
<comment type="caution">
    <text evidence="2">The sequence shown here is derived from an EMBL/GenBank/DDBJ whole genome shotgun (WGS) entry which is preliminary data.</text>
</comment>
<keyword evidence="3" id="KW-1185">Reference proteome</keyword>
<dbReference type="EMBL" id="JBANRG010000052">
    <property type="protein sequence ID" value="KAK7444049.1"/>
    <property type="molecule type" value="Genomic_DNA"/>
</dbReference>
<dbReference type="Proteomes" id="UP001498398">
    <property type="component" value="Unassembled WGS sequence"/>
</dbReference>
<reference evidence="2 3" key="1">
    <citation type="submission" date="2024-01" db="EMBL/GenBank/DDBJ databases">
        <title>A draft genome for the cacao thread blight pathogen Marasmiellus scandens.</title>
        <authorList>
            <person name="Baruah I.K."/>
            <person name="Leung J."/>
            <person name="Bukari Y."/>
            <person name="Amoako-Attah I."/>
            <person name="Meinhardt L.W."/>
            <person name="Bailey B.A."/>
            <person name="Cohen S.P."/>
        </authorList>
    </citation>
    <scope>NUCLEOTIDE SEQUENCE [LARGE SCALE GENOMIC DNA]</scope>
    <source>
        <strain evidence="2 3">GH-19</strain>
    </source>
</reference>
<evidence type="ECO:0008006" key="4">
    <source>
        <dbReference type="Google" id="ProtNLM"/>
    </source>
</evidence>
<organism evidence="2 3">
    <name type="scientific">Marasmiellus scandens</name>
    <dbReference type="NCBI Taxonomy" id="2682957"/>
    <lineage>
        <taxon>Eukaryota</taxon>
        <taxon>Fungi</taxon>
        <taxon>Dikarya</taxon>
        <taxon>Basidiomycota</taxon>
        <taxon>Agaricomycotina</taxon>
        <taxon>Agaricomycetes</taxon>
        <taxon>Agaricomycetidae</taxon>
        <taxon>Agaricales</taxon>
        <taxon>Marasmiineae</taxon>
        <taxon>Omphalotaceae</taxon>
        <taxon>Marasmiellus</taxon>
    </lineage>
</organism>